<dbReference type="Proteomes" id="UP000092634">
    <property type="component" value="Unassembled WGS sequence"/>
</dbReference>
<organism evidence="2 3">
    <name type="scientific">Janthinobacterium lividum</name>
    <dbReference type="NCBI Taxonomy" id="29581"/>
    <lineage>
        <taxon>Bacteria</taxon>
        <taxon>Pseudomonadati</taxon>
        <taxon>Pseudomonadota</taxon>
        <taxon>Betaproteobacteria</taxon>
        <taxon>Burkholderiales</taxon>
        <taxon>Oxalobacteraceae</taxon>
        <taxon>Janthinobacterium</taxon>
    </lineage>
</organism>
<dbReference type="InterPro" id="IPR025319">
    <property type="entry name" value="DUF4224"/>
</dbReference>
<evidence type="ECO:0000313" key="3">
    <source>
        <dbReference type="Proteomes" id="UP000092634"/>
    </source>
</evidence>
<gene>
    <name evidence="2" type="ORF">BA896_001240</name>
</gene>
<dbReference type="EMBL" id="MAQB02000001">
    <property type="protein sequence ID" value="OFJ47827.1"/>
    <property type="molecule type" value="Genomic_DNA"/>
</dbReference>
<reference evidence="2 3" key="1">
    <citation type="submission" date="2016-10" db="EMBL/GenBank/DDBJ databases">
        <title>Updated version of Genome Assembly of Janthinobacterium lividum ERGS5:01.</title>
        <authorList>
            <person name="Kumar R."/>
            <person name="Acharya V."/>
            <person name="Singh D."/>
        </authorList>
    </citation>
    <scope>NUCLEOTIDE SEQUENCE [LARGE SCALE GENOMIC DNA]</scope>
    <source>
        <strain evidence="2 3">ERGS5:01</strain>
    </source>
</reference>
<name>A0A1E8PP83_9BURK</name>
<comment type="caution">
    <text evidence="2">The sequence shown here is derived from an EMBL/GenBank/DDBJ whole genome shotgun (WGS) entry which is preliminary data.</text>
</comment>
<evidence type="ECO:0000313" key="2">
    <source>
        <dbReference type="EMBL" id="OFJ47827.1"/>
    </source>
</evidence>
<evidence type="ECO:0000259" key="1">
    <source>
        <dbReference type="Pfam" id="PF13986"/>
    </source>
</evidence>
<proteinExistence type="predicted"/>
<sequence length="83" mass="9333">MNNLFDNSIQSETLTAEELETISGCCRKVDQIKWLQQNGWTFIKNRAGAPIIGRLYARLRLSGINPASLVSTPTWVPDLSKVR</sequence>
<accession>A0A1E8PP83</accession>
<dbReference type="AlphaFoldDB" id="A0A1E8PP83"/>
<feature type="domain" description="DUF4224" evidence="1">
    <location>
        <begin position="13"/>
        <end position="56"/>
    </location>
</feature>
<dbReference type="Pfam" id="PF13986">
    <property type="entry name" value="DUF4224"/>
    <property type="match status" value="1"/>
</dbReference>
<protein>
    <recommendedName>
        <fullName evidence="1">DUF4224 domain-containing protein</fullName>
    </recommendedName>
</protein>